<organism evidence="6 7">
    <name type="scientific">Crossiella cryophila</name>
    <dbReference type="NCBI Taxonomy" id="43355"/>
    <lineage>
        <taxon>Bacteria</taxon>
        <taxon>Bacillati</taxon>
        <taxon>Actinomycetota</taxon>
        <taxon>Actinomycetes</taxon>
        <taxon>Pseudonocardiales</taxon>
        <taxon>Pseudonocardiaceae</taxon>
        <taxon>Crossiella</taxon>
    </lineage>
</organism>
<protein>
    <recommendedName>
        <fullName evidence="2">N-acetylmuramoyl-L-alanine amidase</fullName>
        <ecNumber evidence="2">3.5.1.28</ecNumber>
    </recommendedName>
</protein>
<dbReference type="EC" id="3.5.1.28" evidence="2"/>
<accession>A0A7W7FRU6</accession>
<dbReference type="InterPro" id="IPR002502">
    <property type="entry name" value="Amidase_domain"/>
</dbReference>
<dbReference type="PANTHER" id="PTHR30417:SF1">
    <property type="entry name" value="N-ACETYLMURAMOYL-L-ALANINE AMIDASE AMID"/>
    <property type="match status" value="1"/>
</dbReference>
<dbReference type="RefSeq" id="WP_185001284.1">
    <property type="nucleotide sequence ID" value="NZ_BAAAUI010000006.1"/>
</dbReference>
<evidence type="ECO:0000313" key="7">
    <source>
        <dbReference type="Proteomes" id="UP000533598"/>
    </source>
</evidence>
<dbReference type="GO" id="GO:0009254">
    <property type="term" value="P:peptidoglycan turnover"/>
    <property type="evidence" value="ECO:0007669"/>
    <property type="project" value="TreeGrafter"/>
</dbReference>
<evidence type="ECO:0000313" key="6">
    <source>
        <dbReference type="EMBL" id="MBB4675290.1"/>
    </source>
</evidence>
<dbReference type="GO" id="GO:0008745">
    <property type="term" value="F:N-acetylmuramoyl-L-alanine amidase activity"/>
    <property type="evidence" value="ECO:0007669"/>
    <property type="project" value="UniProtKB-EC"/>
</dbReference>
<dbReference type="Pfam" id="PF01510">
    <property type="entry name" value="Amidase_2"/>
    <property type="match status" value="1"/>
</dbReference>
<dbReference type="GO" id="GO:0009253">
    <property type="term" value="P:peptidoglycan catabolic process"/>
    <property type="evidence" value="ECO:0007669"/>
    <property type="project" value="InterPro"/>
</dbReference>
<dbReference type="SUPFAM" id="SSF55846">
    <property type="entry name" value="N-acetylmuramoyl-L-alanine amidase-like"/>
    <property type="match status" value="1"/>
</dbReference>
<dbReference type="InterPro" id="IPR051206">
    <property type="entry name" value="NAMLAA_amidase_2"/>
</dbReference>
<dbReference type="SMART" id="SM00644">
    <property type="entry name" value="Ami_2"/>
    <property type="match status" value="1"/>
</dbReference>
<comment type="catalytic activity">
    <reaction evidence="1">
        <text>Hydrolyzes the link between N-acetylmuramoyl residues and L-amino acid residues in certain cell-wall glycopeptides.</text>
        <dbReference type="EC" id="3.5.1.28"/>
    </reaction>
</comment>
<dbReference type="InterPro" id="IPR036505">
    <property type="entry name" value="Amidase/PGRP_sf"/>
</dbReference>
<evidence type="ECO:0000256" key="1">
    <source>
        <dbReference type="ARBA" id="ARBA00001561"/>
    </source>
</evidence>
<dbReference type="GO" id="GO:0071555">
    <property type="term" value="P:cell wall organization"/>
    <property type="evidence" value="ECO:0007669"/>
    <property type="project" value="UniProtKB-KW"/>
</dbReference>
<feature type="domain" description="N-acetylmuramoyl-L-alanine amidase" evidence="5">
    <location>
        <begin position="26"/>
        <end position="162"/>
    </location>
</feature>
<gene>
    <name evidence="6" type="ORF">HNR67_001408</name>
</gene>
<keyword evidence="3" id="KW-0378">Hydrolase</keyword>
<keyword evidence="7" id="KW-1185">Reference proteome</keyword>
<dbReference type="AlphaFoldDB" id="A0A7W7FRU6"/>
<keyword evidence="4" id="KW-0961">Cell wall biogenesis/degradation</keyword>
<dbReference type="Proteomes" id="UP000533598">
    <property type="component" value="Unassembled WGS sequence"/>
</dbReference>
<dbReference type="EMBL" id="JACHMH010000001">
    <property type="protein sequence ID" value="MBB4675290.1"/>
    <property type="molecule type" value="Genomic_DNA"/>
</dbReference>
<dbReference type="PANTHER" id="PTHR30417">
    <property type="entry name" value="N-ACETYLMURAMOYL-L-ALANINE AMIDASE AMID"/>
    <property type="match status" value="1"/>
</dbReference>
<comment type="caution">
    <text evidence="6">The sequence shown here is derived from an EMBL/GenBank/DDBJ whole genome shotgun (WGS) entry which is preliminary data.</text>
</comment>
<evidence type="ECO:0000256" key="3">
    <source>
        <dbReference type="ARBA" id="ARBA00022801"/>
    </source>
</evidence>
<evidence type="ECO:0000259" key="5">
    <source>
        <dbReference type="SMART" id="SM00644"/>
    </source>
</evidence>
<proteinExistence type="predicted"/>
<evidence type="ECO:0000256" key="4">
    <source>
        <dbReference type="ARBA" id="ARBA00023316"/>
    </source>
</evidence>
<dbReference type="Gene3D" id="3.40.80.10">
    <property type="entry name" value="Peptidoglycan recognition protein-like"/>
    <property type="match status" value="1"/>
</dbReference>
<reference evidence="6 7" key="1">
    <citation type="submission" date="2020-08" db="EMBL/GenBank/DDBJ databases">
        <title>Sequencing the genomes of 1000 actinobacteria strains.</title>
        <authorList>
            <person name="Klenk H.-P."/>
        </authorList>
    </citation>
    <scope>NUCLEOTIDE SEQUENCE [LARGE SCALE GENOMIC DNA]</scope>
    <source>
        <strain evidence="6 7">DSM 44230</strain>
    </source>
</reference>
<evidence type="ECO:0000256" key="2">
    <source>
        <dbReference type="ARBA" id="ARBA00011901"/>
    </source>
</evidence>
<sequence length="277" mass="30122">MAHALTWMATVLRQAGLSVQEVAGWQDRGHGNVSDLRGVMMHHTAGPAIGNFPSLDVVVNGRPGLAGPLSNLGLARDGTWYVIAAGLAYHAGAGYIAWCGRDNGNNHIIGIEAESTGRGDWTQAQLDVYPRGVAVLLRHLRLAVDRAIAHKEWAPTRKIDPAGWPGDMDGFRAGVAQWINGDQFQQSDRDRLIRLEQAVDELRRWPMGGPRMIRHEATGSQWLYVPGCVLVALQGEEDVTFHGNHRLAGQSEPIALDTDSIRRLAGLVPHVIGELPA</sequence>
<name>A0A7W7FRU6_9PSEU</name>